<dbReference type="Proteomes" id="UP001057402">
    <property type="component" value="Chromosome 5"/>
</dbReference>
<reference evidence="2" key="1">
    <citation type="journal article" date="2023" name="Front. Plant Sci.">
        <title>Chromosomal-level genome assembly of Melastoma candidum provides insights into trichome evolution.</title>
        <authorList>
            <person name="Zhong Y."/>
            <person name="Wu W."/>
            <person name="Sun C."/>
            <person name="Zou P."/>
            <person name="Liu Y."/>
            <person name="Dai S."/>
            <person name="Zhou R."/>
        </authorList>
    </citation>
    <scope>NUCLEOTIDE SEQUENCE [LARGE SCALE GENOMIC DNA]</scope>
</reference>
<evidence type="ECO:0000313" key="2">
    <source>
        <dbReference type="Proteomes" id="UP001057402"/>
    </source>
</evidence>
<organism evidence="1 2">
    <name type="scientific">Melastoma candidum</name>
    <dbReference type="NCBI Taxonomy" id="119954"/>
    <lineage>
        <taxon>Eukaryota</taxon>
        <taxon>Viridiplantae</taxon>
        <taxon>Streptophyta</taxon>
        <taxon>Embryophyta</taxon>
        <taxon>Tracheophyta</taxon>
        <taxon>Spermatophyta</taxon>
        <taxon>Magnoliopsida</taxon>
        <taxon>eudicotyledons</taxon>
        <taxon>Gunneridae</taxon>
        <taxon>Pentapetalae</taxon>
        <taxon>rosids</taxon>
        <taxon>malvids</taxon>
        <taxon>Myrtales</taxon>
        <taxon>Melastomataceae</taxon>
        <taxon>Melastomatoideae</taxon>
        <taxon>Melastomateae</taxon>
        <taxon>Melastoma</taxon>
    </lineage>
</organism>
<gene>
    <name evidence="1" type="ORF">MLD38_017770</name>
</gene>
<sequence length="462" mass="50859">MGTLFDAPRTPLVDDICVTVHDSCLVFSPVDTPRRTLFLSNIDKVLNFDVQTLHFFPANPAFPPEVAAQSIKSALANLLFPYDFLSGRITFNPEVGRMEIDCNSAGAGFVVASCQHDLDDIGDLVYPNPAFESLLTRSMPMLEAGDHPLCIIQVTSFRCGGFAMGVQTNHATFDGSSFKGFLENLAALAGDQPLKFEPCNDRHLLAARSPPRVDFPHPELMKLDIPPGPQSSHPPVLQNLEEDGLDFKIFRLGPDDIANLKKRAKADTSAYPHAKVTGFNVVTAHIWRCKALSVTDTADDRLSTILYAIDIRPKLNPPLPKSYAGNAVLTAYATTSCKELEEGPLSKVVGLLSEGASRMTDEYARSAIDWGELHRGFPNGEFLVSSWWRLGFADVEYPWGKPRYSCPLVYRSKEIILLFPDMIDERDAGKAAAAAADSVNILVALPPKEMEKFECFFHKLLA</sequence>
<comment type="caution">
    <text evidence="1">The sequence shown here is derived from an EMBL/GenBank/DDBJ whole genome shotgun (WGS) entry which is preliminary data.</text>
</comment>
<keyword evidence="2" id="KW-1185">Reference proteome</keyword>
<protein>
    <submittedName>
        <fullName evidence="1">Uncharacterized protein</fullName>
    </submittedName>
</protein>
<accession>A0ACB9QT17</accession>
<dbReference type="EMBL" id="CM042884">
    <property type="protein sequence ID" value="KAI4369317.1"/>
    <property type="molecule type" value="Genomic_DNA"/>
</dbReference>
<proteinExistence type="predicted"/>
<name>A0ACB9QT17_9MYRT</name>
<evidence type="ECO:0000313" key="1">
    <source>
        <dbReference type="EMBL" id="KAI4369317.1"/>
    </source>
</evidence>